<reference evidence="3" key="1">
    <citation type="submission" date="2015-07" db="EMBL/GenBank/DDBJ databases">
        <title>Draft genome sequence of Acetobacterium bakii DSM 8293, a potential psychrophilic chemical producer through syngas fermentation.</title>
        <authorList>
            <person name="Song Y."/>
            <person name="Hwang S."/>
            <person name="Cho B.-K."/>
        </authorList>
    </citation>
    <scope>NUCLEOTIDE SEQUENCE [LARGE SCALE GENOMIC DNA]</scope>
    <source>
        <strain evidence="3">DSM 8239</strain>
    </source>
</reference>
<evidence type="ECO:0000313" key="3">
    <source>
        <dbReference type="Proteomes" id="UP000036873"/>
    </source>
</evidence>
<keyword evidence="1" id="KW-0812">Transmembrane</keyword>
<keyword evidence="3" id="KW-1185">Reference proteome</keyword>
<dbReference type="EMBL" id="LGYO01000031">
    <property type="protein sequence ID" value="KNZ41425.1"/>
    <property type="molecule type" value="Genomic_DNA"/>
</dbReference>
<dbReference type="AlphaFoldDB" id="A0A0L6U0V1"/>
<feature type="transmembrane region" description="Helical" evidence="1">
    <location>
        <begin position="122"/>
        <end position="141"/>
    </location>
</feature>
<name>A0A0L6U0V1_9FIRM</name>
<evidence type="ECO:0000256" key="1">
    <source>
        <dbReference type="SAM" id="Phobius"/>
    </source>
</evidence>
<feature type="transmembrane region" description="Helical" evidence="1">
    <location>
        <begin position="39"/>
        <end position="57"/>
    </location>
</feature>
<dbReference type="Pfam" id="PF03729">
    <property type="entry name" value="DUF308"/>
    <property type="match status" value="1"/>
</dbReference>
<dbReference type="PATRIC" id="fig|52689.4.peg.1856"/>
<dbReference type="OrthoDB" id="1641596at2"/>
<keyword evidence="1" id="KW-1133">Transmembrane helix</keyword>
<feature type="transmembrane region" description="Helical" evidence="1">
    <location>
        <begin position="147"/>
        <end position="171"/>
    </location>
</feature>
<organism evidence="2 3">
    <name type="scientific">Acetobacterium bakii</name>
    <dbReference type="NCBI Taxonomy" id="52689"/>
    <lineage>
        <taxon>Bacteria</taxon>
        <taxon>Bacillati</taxon>
        <taxon>Bacillota</taxon>
        <taxon>Clostridia</taxon>
        <taxon>Eubacteriales</taxon>
        <taxon>Eubacteriaceae</taxon>
        <taxon>Acetobacterium</taxon>
    </lineage>
</organism>
<proteinExistence type="predicted"/>
<sequence>MKLKTGNKLVGILSGLGVMVIGIYMIIQRQSSVDRIVSLLMAALVILALVHLASVVFKFRGENRRIKILWAIFNLVFAGLLFYFRLFIAEAVPFVFAAYIILNSGAKFITAVTYWRDGVPNFGFYFIDGALTFIFGVFLLFNSYFKTVSFAVLAGAYLIWYGLTLLFDAFNEEETQEKMSKSAKKFQRKMRIALPSLFGALLPMGLLKHYDNKVASEDANEYIKSQEIIIPEKAGMDPMNIEILVHLSKKFMEAFGHVDLIFGDQAISYGNFDHHSYRLGGAMSDGVLFICDKDRYLKESVINDGKVLISFKVAFTDEELEKIKDNYERFKENMFEWYSDTQLAEQGLLEPGEYNAVEDIIYKGTGADFYKFKKGPLKTYFALNTNCVKVADSLFENTGFEKPATGNIVTPGAYYQFLKGALERPGTKVYEKKIYSQETFGTEQEIVAQESL</sequence>
<keyword evidence="1" id="KW-0472">Membrane</keyword>
<feature type="transmembrane region" description="Helical" evidence="1">
    <location>
        <begin position="94"/>
        <end position="115"/>
    </location>
</feature>
<evidence type="ECO:0000313" key="2">
    <source>
        <dbReference type="EMBL" id="KNZ41425.1"/>
    </source>
</evidence>
<dbReference type="RefSeq" id="WP_050740735.1">
    <property type="nucleotide sequence ID" value="NZ_LGYO01000031.1"/>
</dbReference>
<dbReference type="Proteomes" id="UP000036873">
    <property type="component" value="Unassembled WGS sequence"/>
</dbReference>
<accession>A0A0L6U0V1</accession>
<dbReference type="STRING" id="52689.AKG39_12485"/>
<evidence type="ECO:0008006" key="4">
    <source>
        <dbReference type="Google" id="ProtNLM"/>
    </source>
</evidence>
<feature type="transmembrane region" description="Helical" evidence="1">
    <location>
        <begin position="192"/>
        <end position="210"/>
    </location>
</feature>
<protein>
    <recommendedName>
        <fullName evidence="4">DUF308 domain-containing protein</fullName>
    </recommendedName>
</protein>
<feature type="transmembrane region" description="Helical" evidence="1">
    <location>
        <begin position="9"/>
        <end position="27"/>
    </location>
</feature>
<comment type="caution">
    <text evidence="2">The sequence shown here is derived from an EMBL/GenBank/DDBJ whole genome shotgun (WGS) entry which is preliminary data.</text>
</comment>
<feature type="transmembrane region" description="Helical" evidence="1">
    <location>
        <begin position="69"/>
        <end position="88"/>
    </location>
</feature>
<gene>
    <name evidence="2" type="ORF">AKG39_12485</name>
</gene>
<dbReference type="InterPro" id="IPR005325">
    <property type="entry name" value="DUF308_memb"/>
</dbReference>